<dbReference type="EMBL" id="FOEN01000008">
    <property type="protein sequence ID" value="SEQ31307.1"/>
    <property type="molecule type" value="Genomic_DNA"/>
</dbReference>
<feature type="compositionally biased region" description="Acidic residues" evidence="5">
    <location>
        <begin position="1023"/>
        <end position="1046"/>
    </location>
</feature>
<keyword evidence="10" id="KW-1185">Reference proteome</keyword>
<evidence type="ECO:0000256" key="5">
    <source>
        <dbReference type="SAM" id="MobiDB-lite"/>
    </source>
</evidence>
<feature type="region of interest" description="Disordered" evidence="5">
    <location>
        <begin position="1001"/>
        <end position="1046"/>
    </location>
</feature>
<feature type="compositionally biased region" description="Acidic residues" evidence="5">
    <location>
        <begin position="1001"/>
        <end position="1015"/>
    </location>
</feature>
<accession>A0A1H9F0B7</accession>
<feature type="chain" id="PRO_5039122915" evidence="7">
    <location>
        <begin position="30"/>
        <end position="1104"/>
    </location>
</feature>
<dbReference type="NCBIfam" id="TIGR01167">
    <property type="entry name" value="LPXTG_anchor"/>
    <property type="match status" value="1"/>
</dbReference>
<keyword evidence="3 7" id="KW-0732">Signal</keyword>
<feature type="domain" description="Gram-positive cocci surface proteins LPxTG" evidence="8">
    <location>
        <begin position="1069"/>
        <end position="1104"/>
    </location>
</feature>
<organism evidence="9 10">
    <name type="scientific">Ignavigranum ruoffiae</name>
    <dbReference type="NCBI Taxonomy" id="89093"/>
    <lineage>
        <taxon>Bacteria</taxon>
        <taxon>Bacillati</taxon>
        <taxon>Bacillota</taxon>
        <taxon>Bacilli</taxon>
        <taxon>Lactobacillales</taxon>
        <taxon>Aerococcaceae</taxon>
        <taxon>Ignavigranum</taxon>
    </lineage>
</organism>
<evidence type="ECO:0000259" key="8">
    <source>
        <dbReference type="PROSITE" id="PS50847"/>
    </source>
</evidence>
<keyword evidence="6" id="KW-0812">Transmembrane</keyword>
<gene>
    <name evidence="9" type="ORF">SAMN04488558_10828</name>
</gene>
<proteinExistence type="predicted"/>
<evidence type="ECO:0000256" key="3">
    <source>
        <dbReference type="ARBA" id="ARBA00022729"/>
    </source>
</evidence>
<feature type="region of interest" description="Disordered" evidence="5">
    <location>
        <begin position="62"/>
        <end position="89"/>
    </location>
</feature>
<dbReference type="OrthoDB" id="9758209at2"/>
<name>A0A1H9F0B7_9LACT</name>
<keyword evidence="1" id="KW-0134">Cell wall</keyword>
<evidence type="ECO:0000313" key="9">
    <source>
        <dbReference type="EMBL" id="SEQ31307.1"/>
    </source>
</evidence>
<protein>
    <submittedName>
        <fullName evidence="9">LPXTG-motif cell wall anchor domain-containing protein</fullName>
    </submittedName>
</protein>
<keyword evidence="6" id="KW-1133">Transmembrane helix</keyword>
<reference evidence="9 10" key="1">
    <citation type="submission" date="2016-10" db="EMBL/GenBank/DDBJ databases">
        <authorList>
            <person name="de Groot N.N."/>
        </authorList>
    </citation>
    <scope>NUCLEOTIDE SEQUENCE [LARGE SCALE GENOMIC DNA]</scope>
    <source>
        <strain evidence="9 10">DSM 15695</strain>
    </source>
</reference>
<evidence type="ECO:0000256" key="2">
    <source>
        <dbReference type="ARBA" id="ARBA00022525"/>
    </source>
</evidence>
<feature type="transmembrane region" description="Helical" evidence="6">
    <location>
        <begin position="1079"/>
        <end position="1097"/>
    </location>
</feature>
<sequence length="1104" mass="123614">MEGNSFVKNCKRLLLSSVFALSLIVPAQGQVLAQETIDEVTHEIETSVLAPEASSEAIEITQPATAEETEPVDEAEPVIEEDDEDVAEPTLEPEAAELPAEEVDEAEEVEENLAPDMPEVQTYAATAADKITLDEETIYMTNEHELVIPVELTPEEFSKLQWTFDGKNISEYMQWNMKTGKWDSTNPLVTVVQEKDASGKLVTKVRFATMFGSDDLELRWPHNIRRTYPEMIGQHEVKAVNPETGQEISLPINYRPYENYMSYDETMKAIEEIKDTAKDDRYVSIETIGKSTLGKDIRMGIIADSRQSIDTYLNKTTPMMLTSPDELIKLIQSGNFDYRVPVFFNNTHADEQPGIDIVRGAFERFAHLDVIKFNTLDDKGQVVEKELKVSDVLKNVIMLFNFVENPDGMDLNTRATYEGFDPNRDSSYQTMPETRAVIEQINKYNPLTFLDFHGFVKEFLIEPCTAPHDPNFEYDLLYKNMLAHAKAMGNAGISNSVYDSYLIPALDWEDGWDDAFSGYTGVYAVYQGILGHTIEVPGMNDHSFFAGVFAGMGSIDYVMNHRDQLFIDKLNIFLRGINKEENPETEKYFVDSKGNVVGRIKGDNPKFFPDYYVIPMSLEDQKNPQAAFDMIEYFRRNGVIVSQLTENVGQYKAGDLVINMAQAKRGYANHVLYKGSNESTFAAMYAELLVNFPQMRGFNSYSIFNDGLFDNKLGEVTHTQAPRSKSENKPYFYVKNNSLEAIQAINDAIQKGEKVYMAPDGYYIEKATFDRLIKDYALVAKGICAKPMGDALKPIKVYAPGNPNADLGFPSKTNAYWALKQMGFQVVETAEEADAFVFDGDDYDPALLGKKPSIFLGGDALRYLEESGLLKGLEVSSGRRSRYEGLLKAVVNKASGLASGYEDKDLIYSNSSAWLSKLPEGFLPILKTSAGHDFFIAGWWPNNDDVRAEIMAADGLYEGQPVFLFAGNPLNKRHPHYFYRWVANALWRGTYSSLEEVDCPNEEVPVDPELPDNDVEPSVPELPEVELPEEPEVPETPETPEVEEPIEIEEEAPVAPIVAEAKTQSANVLPATGEADNMAALYALAAVALAGGLVFTYRKQGQEN</sequence>
<dbReference type="InterPro" id="IPR019931">
    <property type="entry name" value="LPXTG_anchor"/>
</dbReference>
<dbReference type="SUPFAM" id="SSF53187">
    <property type="entry name" value="Zn-dependent exopeptidases"/>
    <property type="match status" value="1"/>
</dbReference>
<dbReference type="STRING" id="89093.SAMN04488558_10828"/>
<keyword evidence="4" id="KW-0572">Peptidoglycan-anchor</keyword>
<dbReference type="RefSeq" id="WP_092572170.1">
    <property type="nucleotide sequence ID" value="NZ_FOEN01000008.1"/>
</dbReference>
<dbReference type="PROSITE" id="PS50847">
    <property type="entry name" value="GRAM_POS_ANCHORING"/>
    <property type="match status" value="1"/>
</dbReference>
<evidence type="ECO:0000313" key="10">
    <source>
        <dbReference type="Proteomes" id="UP000198833"/>
    </source>
</evidence>
<dbReference type="Proteomes" id="UP000198833">
    <property type="component" value="Unassembled WGS sequence"/>
</dbReference>
<keyword evidence="2" id="KW-0964">Secreted</keyword>
<feature type="compositionally biased region" description="Acidic residues" evidence="5">
    <location>
        <begin position="67"/>
        <end position="87"/>
    </location>
</feature>
<feature type="signal peptide" evidence="7">
    <location>
        <begin position="1"/>
        <end position="29"/>
    </location>
</feature>
<dbReference type="AlphaFoldDB" id="A0A1H9F0B7"/>
<evidence type="ECO:0000256" key="4">
    <source>
        <dbReference type="ARBA" id="ARBA00023088"/>
    </source>
</evidence>
<evidence type="ECO:0000256" key="7">
    <source>
        <dbReference type="SAM" id="SignalP"/>
    </source>
</evidence>
<dbReference type="Gene3D" id="3.40.630.10">
    <property type="entry name" value="Zn peptidases"/>
    <property type="match status" value="1"/>
</dbReference>
<evidence type="ECO:0000256" key="1">
    <source>
        <dbReference type="ARBA" id="ARBA00022512"/>
    </source>
</evidence>
<dbReference type="Pfam" id="PF00746">
    <property type="entry name" value="Gram_pos_anchor"/>
    <property type="match status" value="1"/>
</dbReference>
<evidence type="ECO:0000256" key="6">
    <source>
        <dbReference type="SAM" id="Phobius"/>
    </source>
</evidence>
<keyword evidence="6" id="KW-0472">Membrane</keyword>